<feature type="signal peptide" evidence="1">
    <location>
        <begin position="1"/>
        <end position="44"/>
    </location>
</feature>
<dbReference type="InterPro" id="IPR001466">
    <property type="entry name" value="Beta-lactam-related"/>
</dbReference>
<dbReference type="PANTHER" id="PTHR43283">
    <property type="entry name" value="BETA-LACTAMASE-RELATED"/>
    <property type="match status" value="1"/>
</dbReference>
<dbReference type="EMBL" id="OMOD01000090">
    <property type="protein sequence ID" value="SPF37415.1"/>
    <property type="molecule type" value="Genomic_DNA"/>
</dbReference>
<dbReference type="OrthoDB" id="9770183at2"/>
<reference evidence="4" key="1">
    <citation type="submission" date="2018-02" db="EMBL/GenBank/DDBJ databases">
        <authorList>
            <person name="Hausmann B."/>
        </authorList>
    </citation>
    <scope>NUCLEOTIDE SEQUENCE [LARGE SCALE GENOMIC DNA]</scope>
    <source>
        <strain evidence="4">Peat soil MAG SbA1</strain>
    </source>
</reference>
<accession>A0A2U3KCM7</accession>
<dbReference type="Pfam" id="PF00144">
    <property type="entry name" value="Beta-lactamase"/>
    <property type="match status" value="1"/>
</dbReference>
<evidence type="ECO:0000259" key="2">
    <source>
        <dbReference type="Pfam" id="PF00144"/>
    </source>
</evidence>
<proteinExistence type="predicted"/>
<dbReference type="PANTHER" id="PTHR43283:SF3">
    <property type="entry name" value="BETA-LACTAMASE FAMILY PROTEIN (AFU_ORTHOLOGUE AFUA_5G07500)"/>
    <property type="match status" value="1"/>
</dbReference>
<dbReference type="Proteomes" id="UP000238701">
    <property type="component" value="Unassembled WGS sequence"/>
</dbReference>
<dbReference type="InterPro" id="IPR012338">
    <property type="entry name" value="Beta-lactam/transpept-like"/>
</dbReference>
<evidence type="ECO:0000313" key="3">
    <source>
        <dbReference type="EMBL" id="SPF37415.1"/>
    </source>
</evidence>
<gene>
    <name evidence="3" type="ORF">SBA1_180044</name>
</gene>
<dbReference type="InterPro" id="IPR050789">
    <property type="entry name" value="Diverse_Enzym_Activities"/>
</dbReference>
<dbReference type="SUPFAM" id="SSF56601">
    <property type="entry name" value="beta-lactamase/transpeptidase-like"/>
    <property type="match status" value="1"/>
</dbReference>
<dbReference type="Gene3D" id="3.40.710.10">
    <property type="entry name" value="DD-peptidase/beta-lactamase superfamily"/>
    <property type="match status" value="1"/>
</dbReference>
<sequence length="426" mass="47177">MNIGCFSRLRSAAKSAPWTFPFPRLSRMLPLVLASLLLAVPSLAANDDPQASVDAQRLESIRQRMQEFVNAGDAAGIVTMILRGGHVVQKTAVGMQNLEEKRPMREDSIFQIMSMTKPITAVGIMMLCEEGKISLYDEVQKYLPEFRDQKLNINGWLRTPSRPIRIGDLLSHTSGMRQMPQGDMKDIHWKMDHTLAEAVASYAKEPLEFEPGTKWLYSNTGMATLGRIIEVVSGQSYESFIESRILKPLQMKDTFFYPPPDKLDRIAIVYSPNNGKMVRAGAQILGGDPGAFRKGAKYPGPEYGLFSTAEDLSHFCEMILNRGTWNGIRLLSPAGIEAMRQVQTSGMVAGWYPGSDYGLAWEIISRPTGVWGLLPVGTFGHGGAFGTQEWIIPAHDMVTIYMVACDGGCSETPERAFQEMALSSIQ</sequence>
<keyword evidence="1" id="KW-0732">Signal</keyword>
<organism evidence="3 4">
    <name type="scientific">Candidatus Sulfotelmatobacter kueseliae</name>
    <dbReference type="NCBI Taxonomy" id="2042962"/>
    <lineage>
        <taxon>Bacteria</taxon>
        <taxon>Pseudomonadati</taxon>
        <taxon>Acidobacteriota</taxon>
        <taxon>Terriglobia</taxon>
        <taxon>Terriglobales</taxon>
        <taxon>Candidatus Korobacteraceae</taxon>
        <taxon>Candidatus Sulfotelmatobacter</taxon>
    </lineage>
</organism>
<name>A0A2U3KCM7_9BACT</name>
<evidence type="ECO:0000313" key="4">
    <source>
        <dbReference type="Proteomes" id="UP000238701"/>
    </source>
</evidence>
<dbReference type="AlphaFoldDB" id="A0A2U3KCM7"/>
<protein>
    <submittedName>
        <fullName evidence="3">Beta-lactamase</fullName>
    </submittedName>
</protein>
<feature type="chain" id="PRO_5015774486" evidence="1">
    <location>
        <begin position="45"/>
        <end position="426"/>
    </location>
</feature>
<evidence type="ECO:0000256" key="1">
    <source>
        <dbReference type="SAM" id="SignalP"/>
    </source>
</evidence>
<feature type="domain" description="Beta-lactamase-related" evidence="2">
    <location>
        <begin position="62"/>
        <end position="408"/>
    </location>
</feature>